<dbReference type="OrthoDB" id="447842at2759"/>
<dbReference type="InterPro" id="IPR003293">
    <property type="entry name" value="Nudix_hydrolase6-like"/>
</dbReference>
<comment type="caution">
    <text evidence="5">The sequence shown here is derived from an EMBL/GenBank/DDBJ whole genome shotgun (WGS) entry which is preliminary data.</text>
</comment>
<sequence length="358" mass="40144">MLRLLRRSSALYSKSRNAYAIATQSLCGSSAINPSVGTEPCFSTLFQRFGVSEGVKVRMMTPFNIRCISIPVNTPPFMEHAITENNAPSVKLLTASNDDHGGVIVDLKDPMDSDLFVASLRASLLLWKQQGKKGIWIKLPIEHVNLVEAAVKEGFWYHHAEPKYLMLTYWIPETCNTLPANVTHQVGVGAFVMNDKREVLVVQEKIGTLQGKGLWKFPTGIINEGEDIFVGAVREVKEETGIDTEFVEVLAFRETQKSFFEKSDVLFLCMLHPLSFDIQIQELEIEAAQWMPIEEYAAQPFIQQHHLKYGLDIFFAKTHKGYGGFSAVSTRSSFSNKPSHLYVNSSYLNQSLLSGNDS</sequence>
<dbReference type="InterPro" id="IPR015797">
    <property type="entry name" value="NUDIX_hydrolase-like_dom_sf"/>
</dbReference>
<evidence type="ECO:0000313" key="6">
    <source>
        <dbReference type="Proteomes" id="UP001141806"/>
    </source>
</evidence>
<dbReference type="FunFam" id="3.40.630.30:FF:000016">
    <property type="entry name" value="nudix hydrolase 2"/>
    <property type="match status" value="1"/>
</dbReference>
<keyword evidence="3" id="KW-0378">Hydrolase</keyword>
<comment type="similarity">
    <text evidence="1">Belongs to the Nudix hydrolase family.</text>
</comment>
<dbReference type="Proteomes" id="UP001141806">
    <property type="component" value="Unassembled WGS sequence"/>
</dbReference>
<dbReference type="PANTHER" id="PTHR13994:SF29">
    <property type="entry name" value="NUDIX HYDROLASE 2"/>
    <property type="match status" value="1"/>
</dbReference>
<keyword evidence="6" id="KW-1185">Reference proteome</keyword>
<reference evidence="5" key="1">
    <citation type="journal article" date="2023" name="Plant J.">
        <title>The genome of the king protea, Protea cynaroides.</title>
        <authorList>
            <person name="Chang J."/>
            <person name="Duong T.A."/>
            <person name="Schoeman C."/>
            <person name="Ma X."/>
            <person name="Roodt D."/>
            <person name="Barker N."/>
            <person name="Li Z."/>
            <person name="Van de Peer Y."/>
            <person name="Mizrachi E."/>
        </authorList>
    </citation>
    <scope>NUCLEOTIDE SEQUENCE</scope>
    <source>
        <tissue evidence="5">Young leaves</tissue>
    </source>
</reference>
<dbReference type="CDD" id="cd04670">
    <property type="entry name" value="NUDIX_ASFGF2_Nudt6"/>
    <property type="match status" value="1"/>
</dbReference>
<dbReference type="Gene3D" id="3.40.630.30">
    <property type="match status" value="1"/>
</dbReference>
<organism evidence="5 6">
    <name type="scientific">Protea cynaroides</name>
    <dbReference type="NCBI Taxonomy" id="273540"/>
    <lineage>
        <taxon>Eukaryota</taxon>
        <taxon>Viridiplantae</taxon>
        <taxon>Streptophyta</taxon>
        <taxon>Embryophyta</taxon>
        <taxon>Tracheophyta</taxon>
        <taxon>Spermatophyta</taxon>
        <taxon>Magnoliopsida</taxon>
        <taxon>Proteales</taxon>
        <taxon>Proteaceae</taxon>
        <taxon>Protea</taxon>
    </lineage>
</organism>
<dbReference type="PROSITE" id="PS51462">
    <property type="entry name" value="NUDIX"/>
    <property type="match status" value="1"/>
</dbReference>
<gene>
    <name evidence="5" type="ORF">NE237_001961</name>
</gene>
<dbReference type="PANTHER" id="PTHR13994">
    <property type="entry name" value="NUDIX HYDROLASE RELATED"/>
    <property type="match status" value="1"/>
</dbReference>
<evidence type="ECO:0000256" key="1">
    <source>
        <dbReference type="ARBA" id="ARBA00005582"/>
    </source>
</evidence>
<name>A0A9Q0QYL4_9MAGN</name>
<dbReference type="GO" id="GO:0035529">
    <property type="term" value="F:NADH pyrophosphatase activity"/>
    <property type="evidence" value="ECO:0007669"/>
    <property type="project" value="TreeGrafter"/>
</dbReference>
<evidence type="ECO:0000256" key="3">
    <source>
        <dbReference type="ARBA" id="ARBA00022801"/>
    </source>
</evidence>
<dbReference type="Gene3D" id="3.90.79.10">
    <property type="entry name" value="Nucleoside Triphosphate Pyrophosphohydrolase"/>
    <property type="match status" value="1"/>
</dbReference>
<dbReference type="GO" id="GO:0051287">
    <property type="term" value="F:NAD binding"/>
    <property type="evidence" value="ECO:0007669"/>
    <property type="project" value="TreeGrafter"/>
</dbReference>
<proteinExistence type="inferred from homology"/>
<dbReference type="InterPro" id="IPR020084">
    <property type="entry name" value="NUDIX_hydrolase_CS"/>
</dbReference>
<dbReference type="PROSITE" id="PS00893">
    <property type="entry name" value="NUDIX_BOX"/>
    <property type="match status" value="1"/>
</dbReference>
<dbReference type="SUPFAM" id="SSF55811">
    <property type="entry name" value="Nudix"/>
    <property type="match status" value="1"/>
</dbReference>
<dbReference type="EMBL" id="JAMYWD010000003">
    <property type="protein sequence ID" value="KAJ4976855.1"/>
    <property type="molecule type" value="Genomic_DNA"/>
</dbReference>
<keyword evidence="2" id="KW-0479">Metal-binding</keyword>
<dbReference type="PRINTS" id="PR01356">
    <property type="entry name" value="GFGPROTEIN"/>
</dbReference>
<evidence type="ECO:0000259" key="4">
    <source>
        <dbReference type="PROSITE" id="PS51462"/>
    </source>
</evidence>
<dbReference type="InterPro" id="IPR000086">
    <property type="entry name" value="NUDIX_hydrolase_dom"/>
</dbReference>
<dbReference type="GO" id="GO:0046872">
    <property type="term" value="F:metal ion binding"/>
    <property type="evidence" value="ECO:0007669"/>
    <property type="project" value="UniProtKB-KW"/>
</dbReference>
<dbReference type="AlphaFoldDB" id="A0A9Q0QYL4"/>
<dbReference type="Pfam" id="PF00293">
    <property type="entry name" value="NUDIX"/>
    <property type="match status" value="1"/>
</dbReference>
<dbReference type="Pfam" id="PF18290">
    <property type="entry name" value="Nudix_hydro"/>
    <property type="match status" value="1"/>
</dbReference>
<dbReference type="InterPro" id="IPR040618">
    <property type="entry name" value="Pre-Nudix"/>
</dbReference>
<evidence type="ECO:0000313" key="5">
    <source>
        <dbReference type="EMBL" id="KAJ4976855.1"/>
    </source>
</evidence>
<feature type="domain" description="Nudix hydrolase" evidence="4">
    <location>
        <begin position="183"/>
        <end position="315"/>
    </location>
</feature>
<dbReference type="GO" id="GO:0047631">
    <property type="term" value="F:ADP-ribose diphosphatase activity"/>
    <property type="evidence" value="ECO:0007669"/>
    <property type="project" value="TreeGrafter"/>
</dbReference>
<protein>
    <recommendedName>
        <fullName evidence="4">Nudix hydrolase domain-containing protein</fullName>
    </recommendedName>
</protein>
<accession>A0A9Q0QYL4</accession>
<dbReference type="FunFam" id="3.90.79.10:FF:000015">
    <property type="entry name" value="Nudix hydrolase 8"/>
    <property type="match status" value="1"/>
</dbReference>
<evidence type="ECO:0000256" key="2">
    <source>
        <dbReference type="ARBA" id="ARBA00022723"/>
    </source>
</evidence>